<dbReference type="Gene3D" id="3.30.1340.10">
    <property type="entry name" value="HPr-like"/>
    <property type="match status" value="1"/>
</dbReference>
<dbReference type="eggNOG" id="COG1080">
    <property type="taxonomic scope" value="Bacteria"/>
</dbReference>
<dbReference type="GO" id="GO:0009401">
    <property type="term" value="P:phosphoenolpyruvate-dependent sugar phosphotransferase system"/>
    <property type="evidence" value="ECO:0007669"/>
    <property type="project" value="UniProtKB-KW"/>
</dbReference>
<dbReference type="AlphaFoldDB" id="L2FB95"/>
<dbReference type="InterPro" id="IPR000032">
    <property type="entry name" value="HPr-like"/>
</dbReference>
<dbReference type="InterPro" id="IPR008279">
    <property type="entry name" value="PEP-util_enz_mobile_dom"/>
</dbReference>
<keyword evidence="15" id="KW-0175">Coiled coil</keyword>
<keyword evidence="18" id="KW-0670">Pyruvate</keyword>
<dbReference type="Pfam" id="PF02896">
    <property type="entry name" value="PEP-utilizers_C"/>
    <property type="match status" value="1"/>
</dbReference>
<evidence type="ECO:0000256" key="2">
    <source>
        <dbReference type="ARBA" id="ARBA00001946"/>
    </source>
</evidence>
<feature type="domain" description="PTS EIIA type-2" evidence="16">
    <location>
        <begin position="2"/>
        <end position="141"/>
    </location>
</feature>
<dbReference type="GO" id="GO:0046872">
    <property type="term" value="F:metal ion binding"/>
    <property type="evidence" value="ECO:0007669"/>
    <property type="project" value="UniProtKB-KW"/>
</dbReference>
<dbReference type="Proteomes" id="UP000023795">
    <property type="component" value="Unassembled WGS sequence"/>
</dbReference>
<keyword evidence="6" id="KW-0813">Transport</keyword>
<dbReference type="InterPro" id="IPR023151">
    <property type="entry name" value="PEP_util_CS"/>
</dbReference>
<name>L2FB95_9GAMM</name>
<reference evidence="18 19" key="1">
    <citation type="journal article" date="2013" name="Genome Announc.">
        <title>Genome Sequence of Moraxella macacae 0408225, a Novel Bacterial Species Isolated from a Cynomolgus Macaque with Epistaxis.</title>
        <authorList>
            <person name="Ladner J.T."/>
            <person name="Whitehouse C.A."/>
            <person name="Koroleva G.I."/>
            <person name="Palacios G.F."/>
        </authorList>
    </citation>
    <scope>NUCLEOTIDE SEQUENCE [LARGE SCALE GENOMIC DNA]</scope>
    <source>
        <strain evidence="18 19">0408225</strain>
    </source>
</reference>
<dbReference type="SUPFAM" id="SSF51621">
    <property type="entry name" value="Phosphoenolpyruvate/pyruvate domain"/>
    <property type="match status" value="1"/>
</dbReference>
<dbReference type="EC" id="2.7.3.9" evidence="5"/>
<evidence type="ECO:0000259" key="16">
    <source>
        <dbReference type="PROSITE" id="PS51094"/>
    </source>
</evidence>
<comment type="catalytic activity">
    <reaction evidence="1">
        <text>L-histidyl-[protein] + phosphoenolpyruvate = N(pros)-phospho-L-histidyl-[protein] + pyruvate</text>
        <dbReference type="Rhea" id="RHEA:23880"/>
        <dbReference type="Rhea" id="RHEA-COMP:9745"/>
        <dbReference type="Rhea" id="RHEA-COMP:9746"/>
        <dbReference type="ChEBI" id="CHEBI:15361"/>
        <dbReference type="ChEBI" id="CHEBI:29979"/>
        <dbReference type="ChEBI" id="CHEBI:58702"/>
        <dbReference type="ChEBI" id="CHEBI:64837"/>
        <dbReference type="EC" id="2.7.3.9"/>
    </reaction>
</comment>
<dbReference type="Pfam" id="PF05524">
    <property type="entry name" value="PEP-utilisers_N"/>
    <property type="match status" value="1"/>
</dbReference>
<dbReference type="Gene3D" id="3.20.20.60">
    <property type="entry name" value="Phosphoenolpyruvate-binding domains"/>
    <property type="match status" value="1"/>
</dbReference>
<dbReference type="CDD" id="cd00367">
    <property type="entry name" value="PTS-HPr_like"/>
    <property type="match status" value="1"/>
</dbReference>
<evidence type="ECO:0000256" key="11">
    <source>
        <dbReference type="ARBA" id="ARBA00022683"/>
    </source>
</evidence>
<dbReference type="GO" id="GO:0005737">
    <property type="term" value="C:cytoplasm"/>
    <property type="evidence" value="ECO:0007669"/>
    <property type="project" value="UniProtKB-SubCell"/>
</dbReference>
<keyword evidence="8" id="KW-0597">Phosphoprotein</keyword>
<dbReference type="Pfam" id="PF00381">
    <property type="entry name" value="PTS-HPr"/>
    <property type="match status" value="1"/>
</dbReference>
<dbReference type="GO" id="GO:0008965">
    <property type="term" value="F:phosphoenolpyruvate-protein phosphotransferase activity"/>
    <property type="evidence" value="ECO:0007669"/>
    <property type="project" value="UniProtKB-EC"/>
</dbReference>
<dbReference type="PRINTS" id="PR01736">
    <property type="entry name" value="PHPHTRNFRASE"/>
</dbReference>
<dbReference type="InterPro" id="IPR006318">
    <property type="entry name" value="PTS_EI-like"/>
</dbReference>
<evidence type="ECO:0000256" key="4">
    <source>
        <dbReference type="ARBA" id="ARBA00007837"/>
    </source>
</evidence>
<sequence>MLALTLDHIFLQQHAENKADALALLADILVKENLTTDDYLQGLLDRENQSTTYLGQGIAIPHGTQNSQDAILNTGVRIAHFPKGVDWGNDNTVYLAVAIATKSDEHLQVLQLLTSALNKEVKDDIRQAKTADDILAILNAMPESLVLHENLIQTGVKASDLDELAYHGYQLLKAQNLVSAGFLTNLSTKKAIFLQPNVWAVLGDTAVNQPAVAIVKNSQVIDFNQQKLQTLVLIANHSSLDQQKLQQLLDVLFQSDLTTDDRRKIAGQIQAKTIPDWQKQTVVVPNQHGLHARPATQLVNMVKGLSGEIKVAVDGVNFVSAKSLTNLLALGANYGQTLTFIAEPNSESEQALPKVIRAVKQGLGETVEPIVQSNAIDATSQSEIGENLTWVDPFVMPNAKPKGIGASQGVAVGQAVVITPKTYAYQQTSNDNQAEKTKLQQAIEQVKQSLEKLIKTAQKKEIAEIFTAHLALLDDPKLLSDVNQKIENNFTAPYAWHHCIEQTAKVQESLNNPLLAERAMDLRDVGDKVLALLCGENLAELPTDSYILVKHDLMPSDVARLDSRYVAGILTAVGGASSHSAIVARALGIPAVVGAGAQVLQVDRGTQILLNGLTGEFVINPKQPQIEHAIALQQSQQQFAKLALDTAQQPAITLDKHHIEVAVNIGDLKHAKDAVTKGAEGVGLLRTEFVFMKHNTMPDVQTQILDYKKVFEAMADRPVVVRTLDVGGDKPLPYLVINHEENPFLGVRGVRLTLRRPDIFKEQLTALVQASQGKDLRIMFPMIARLEEWQKACTILDDVLANNPHDKLQVGMMIEVPSAAIMAEKFAPYVDFFSIGTNDLTQYTLAIDRGHPVLSAEADGLHPSVLRLIDNTVKYAHKHGKWVGVCGELGADTEAIPVLLGLGVDELSVSLNQIPLVKMQIRNLSYQSCQSLATQALACDTATSVRALSQDFLSHHQQQGSLYEQ</sequence>
<evidence type="ECO:0000256" key="1">
    <source>
        <dbReference type="ARBA" id="ARBA00000683"/>
    </source>
</evidence>
<dbReference type="RefSeq" id="WP_009767526.1">
    <property type="nucleotide sequence ID" value="NZ_ANIN01000001.1"/>
</dbReference>
<dbReference type="InterPro" id="IPR015813">
    <property type="entry name" value="Pyrv/PenolPyrv_kinase-like_dom"/>
</dbReference>
<feature type="domain" description="HPr" evidence="17">
    <location>
        <begin position="277"/>
        <end position="366"/>
    </location>
</feature>
<dbReference type="InterPro" id="IPR002178">
    <property type="entry name" value="PTS_EIIA_type-2_dom"/>
</dbReference>
<keyword evidence="19" id="KW-1185">Reference proteome</keyword>
<evidence type="ECO:0000256" key="3">
    <source>
        <dbReference type="ARBA" id="ARBA00004496"/>
    </source>
</evidence>
<gene>
    <name evidence="18" type="ORF">MOMA_04880</name>
</gene>
<keyword evidence="13" id="KW-0418">Kinase</keyword>
<dbReference type="PROSITE" id="PS51350">
    <property type="entry name" value="PTS_HPR_DOM"/>
    <property type="match status" value="1"/>
</dbReference>
<organism evidence="18 19">
    <name type="scientific">Moraxella macacae 0408225</name>
    <dbReference type="NCBI Taxonomy" id="1230338"/>
    <lineage>
        <taxon>Bacteria</taxon>
        <taxon>Pseudomonadati</taxon>
        <taxon>Pseudomonadota</taxon>
        <taxon>Gammaproteobacteria</taxon>
        <taxon>Moraxellales</taxon>
        <taxon>Moraxellaceae</taxon>
        <taxon>Moraxella</taxon>
    </lineage>
</organism>
<keyword evidence="10 18" id="KW-0808">Transferase</keyword>
<dbReference type="OrthoDB" id="9765468at2"/>
<dbReference type="PROSITE" id="PS00742">
    <property type="entry name" value="PEP_ENZYMES_2"/>
    <property type="match status" value="1"/>
</dbReference>
<dbReference type="SUPFAM" id="SSF55804">
    <property type="entry name" value="Phoshotransferase/anion transport protein"/>
    <property type="match status" value="2"/>
</dbReference>
<dbReference type="SUPFAM" id="SSF47831">
    <property type="entry name" value="Enzyme I of the PEP:sugar phosphotransferase system HPr-binding (sub)domain"/>
    <property type="match status" value="1"/>
</dbReference>
<feature type="coiled-coil region" evidence="15">
    <location>
        <begin position="425"/>
        <end position="463"/>
    </location>
</feature>
<dbReference type="Gene3D" id="3.50.30.10">
    <property type="entry name" value="Phosphohistidine domain"/>
    <property type="match status" value="1"/>
</dbReference>
<evidence type="ECO:0000313" key="18">
    <source>
        <dbReference type="EMBL" id="ELA09708.1"/>
    </source>
</evidence>
<keyword evidence="14" id="KW-0460">Magnesium</keyword>
<evidence type="ECO:0000256" key="7">
    <source>
        <dbReference type="ARBA" id="ARBA00022490"/>
    </source>
</evidence>
<proteinExistence type="inferred from homology"/>
<dbReference type="NCBIfam" id="TIGR01003">
    <property type="entry name" value="PTS_HPr_family"/>
    <property type="match status" value="1"/>
</dbReference>
<dbReference type="PANTHER" id="PTHR46244">
    <property type="entry name" value="PHOSPHOENOLPYRUVATE-PROTEIN PHOSPHOTRANSFERASE"/>
    <property type="match status" value="1"/>
</dbReference>
<dbReference type="InterPro" id="IPR000121">
    <property type="entry name" value="PEP_util_C"/>
</dbReference>
<dbReference type="SUPFAM" id="SSF52009">
    <property type="entry name" value="Phosphohistidine domain"/>
    <property type="match status" value="1"/>
</dbReference>
<keyword evidence="7" id="KW-0963">Cytoplasm</keyword>
<evidence type="ECO:0000256" key="6">
    <source>
        <dbReference type="ARBA" id="ARBA00022448"/>
    </source>
</evidence>
<dbReference type="PROSITE" id="PS00370">
    <property type="entry name" value="PEP_ENZYMES_PHOS_SITE"/>
    <property type="match status" value="1"/>
</dbReference>
<evidence type="ECO:0000256" key="13">
    <source>
        <dbReference type="ARBA" id="ARBA00022777"/>
    </source>
</evidence>
<keyword evidence="12" id="KW-0479">Metal-binding</keyword>
<dbReference type="STRING" id="1230338.MOMA_04880"/>
<dbReference type="PROSITE" id="PS00369">
    <property type="entry name" value="PTS_HPR_HIS"/>
    <property type="match status" value="1"/>
</dbReference>
<comment type="caution">
    <text evidence="18">The sequence shown here is derived from an EMBL/GenBank/DDBJ whole genome shotgun (WGS) entry which is preliminary data.</text>
</comment>
<comment type="similarity">
    <text evidence="4">Belongs to the PEP-utilizing enzyme family.</text>
</comment>
<evidence type="ECO:0000256" key="8">
    <source>
        <dbReference type="ARBA" id="ARBA00022553"/>
    </source>
</evidence>
<keyword evidence="9" id="KW-0762">Sugar transport</keyword>
<dbReference type="CDD" id="cd00211">
    <property type="entry name" value="PTS_IIA_fru"/>
    <property type="match status" value="1"/>
</dbReference>
<accession>L2FB95</accession>
<comment type="cofactor">
    <cofactor evidence="2">
        <name>Mg(2+)</name>
        <dbReference type="ChEBI" id="CHEBI:18420"/>
    </cofactor>
</comment>
<evidence type="ECO:0000313" key="19">
    <source>
        <dbReference type="Proteomes" id="UP000023795"/>
    </source>
</evidence>
<dbReference type="InterPro" id="IPR040442">
    <property type="entry name" value="Pyrv_kinase-like_dom_sf"/>
</dbReference>
<dbReference type="InterPro" id="IPR016152">
    <property type="entry name" value="PTrfase/Anion_transptr"/>
</dbReference>
<dbReference type="Pfam" id="PF00391">
    <property type="entry name" value="PEP-utilizers"/>
    <property type="match status" value="1"/>
</dbReference>
<keyword evidence="11" id="KW-0598">Phosphotransferase system</keyword>
<dbReference type="InterPro" id="IPR001020">
    <property type="entry name" value="PTS_HPr_His_P_site"/>
</dbReference>
<dbReference type="InterPro" id="IPR018274">
    <property type="entry name" value="PEP_util_AS"/>
</dbReference>
<evidence type="ECO:0000259" key="17">
    <source>
        <dbReference type="PROSITE" id="PS51350"/>
    </source>
</evidence>
<evidence type="ECO:0000256" key="12">
    <source>
        <dbReference type="ARBA" id="ARBA00022723"/>
    </source>
</evidence>
<dbReference type="InterPro" id="IPR008731">
    <property type="entry name" value="PTS_EIN"/>
</dbReference>
<dbReference type="PROSITE" id="PS00372">
    <property type="entry name" value="PTS_EIIA_TYPE_2_HIS"/>
    <property type="match status" value="1"/>
</dbReference>
<evidence type="ECO:0000256" key="10">
    <source>
        <dbReference type="ARBA" id="ARBA00022679"/>
    </source>
</evidence>
<dbReference type="InterPro" id="IPR036637">
    <property type="entry name" value="Phosphohistidine_dom_sf"/>
</dbReference>
<dbReference type="NCBIfam" id="TIGR01417">
    <property type="entry name" value="PTS_I_fam"/>
    <property type="match status" value="1"/>
</dbReference>
<dbReference type="Gene3D" id="1.10.274.10">
    <property type="entry name" value="PtsI, HPr-binding domain"/>
    <property type="match status" value="1"/>
</dbReference>
<comment type="subcellular location">
    <subcellularLocation>
        <location evidence="3">Cytoplasm</location>
    </subcellularLocation>
</comment>
<dbReference type="InterPro" id="IPR050499">
    <property type="entry name" value="PEP-utilizing_PTS_enzyme"/>
</dbReference>
<dbReference type="PROSITE" id="PS51094">
    <property type="entry name" value="PTS_EIIA_TYPE_2"/>
    <property type="match status" value="1"/>
</dbReference>
<evidence type="ECO:0000256" key="15">
    <source>
        <dbReference type="SAM" id="Coils"/>
    </source>
</evidence>
<dbReference type="SUPFAM" id="SSF55594">
    <property type="entry name" value="HPr-like"/>
    <property type="match status" value="1"/>
</dbReference>
<dbReference type="PRINTS" id="PR00107">
    <property type="entry name" value="PHOSPHOCPHPR"/>
</dbReference>
<evidence type="ECO:0000256" key="14">
    <source>
        <dbReference type="ARBA" id="ARBA00022842"/>
    </source>
</evidence>
<evidence type="ECO:0000256" key="5">
    <source>
        <dbReference type="ARBA" id="ARBA00012232"/>
    </source>
</evidence>
<evidence type="ECO:0000256" key="9">
    <source>
        <dbReference type="ARBA" id="ARBA00022597"/>
    </source>
</evidence>
<dbReference type="PATRIC" id="fig|1230338.3.peg.1056"/>
<dbReference type="PANTHER" id="PTHR46244:SF6">
    <property type="entry name" value="PHOSPHOENOLPYRUVATE-PROTEIN PHOSPHOTRANSFERASE"/>
    <property type="match status" value="1"/>
</dbReference>
<protein>
    <recommendedName>
        <fullName evidence="5">phosphoenolpyruvate--protein phosphotransferase</fullName>
        <ecNumber evidence="5">2.7.3.9</ecNumber>
    </recommendedName>
</protein>
<dbReference type="EMBL" id="ANIN01000001">
    <property type="protein sequence ID" value="ELA09708.1"/>
    <property type="molecule type" value="Genomic_DNA"/>
</dbReference>
<dbReference type="InterPro" id="IPR036618">
    <property type="entry name" value="PtsI_HPr-bd_sf"/>
</dbReference>
<dbReference type="GO" id="GO:0016301">
    <property type="term" value="F:kinase activity"/>
    <property type="evidence" value="ECO:0007669"/>
    <property type="project" value="UniProtKB-KW"/>
</dbReference>
<dbReference type="Pfam" id="PF00359">
    <property type="entry name" value="PTS_EIIA_2"/>
    <property type="match status" value="1"/>
</dbReference>
<dbReference type="InterPro" id="IPR035895">
    <property type="entry name" value="HPr-like_sf"/>
</dbReference>
<dbReference type="Gene3D" id="3.40.930.10">
    <property type="entry name" value="Mannitol-specific EII, Chain A"/>
    <property type="match status" value="2"/>
</dbReference>